<sequence>MSDSEDSASDYDEAEGYYSDYVEHPDHVARHEKLQDQKKGEMNIRHEMEQIMTSRTLNWNFAFSFRQTYAEAPNPVLKIDGLGTVGLPLSDRDAEAIKSQTVHATAKRGRRASAAKIAQDTWDVAASKVTLTSPRWDTFLQKAAEEVCRAFNTSPKASKPQCELLKLVLHEPGDSFLLNITAELPDGAFAAMLVILPSEYTGGAIGVSHASLSFSYPSTTNADQTTVLAWHASATPTLHPLTSGTRLALCYALTLPSSAPPAPSPDPKLTARLTKVLAAWQVAPARTAPQKLLVLLGETYPDLSARAGVLRGADAQKVAVLSALGAEHGFGVGLADVRVRLAGPTEDDFGRKLKKRGGRVDFEVDDVRVDIGPLVDLEGRTIAEEIAWDEYRHEEDVPQDLAGAIGDGPCEKEKYDRDAAFITRWFRRTLLVIWPERSYHSLRYTGSDGFDRAFEELEGSKSKTPTEDERALVGVLVDHREGKPKEAARLCCHVACRWKDAELWQ</sequence>
<organism evidence="1 2">
    <name type="scientific">Phanerochaete sordida</name>
    <dbReference type="NCBI Taxonomy" id="48140"/>
    <lineage>
        <taxon>Eukaryota</taxon>
        <taxon>Fungi</taxon>
        <taxon>Dikarya</taxon>
        <taxon>Basidiomycota</taxon>
        <taxon>Agaricomycotina</taxon>
        <taxon>Agaricomycetes</taxon>
        <taxon>Polyporales</taxon>
        <taxon>Phanerochaetaceae</taxon>
        <taxon>Phanerochaete</taxon>
    </lineage>
</organism>
<dbReference type="PANTHER" id="PTHR33099">
    <property type="entry name" value="FE2OG DIOXYGENASE DOMAIN-CONTAINING PROTEIN"/>
    <property type="match status" value="1"/>
</dbReference>
<name>A0A9P3G1N9_9APHY</name>
<proteinExistence type="predicted"/>
<evidence type="ECO:0000313" key="1">
    <source>
        <dbReference type="EMBL" id="GJE87378.1"/>
    </source>
</evidence>
<keyword evidence="2" id="KW-1185">Reference proteome</keyword>
<dbReference type="EMBL" id="BPQB01000006">
    <property type="protein sequence ID" value="GJE87378.1"/>
    <property type="molecule type" value="Genomic_DNA"/>
</dbReference>
<evidence type="ECO:0000313" key="2">
    <source>
        <dbReference type="Proteomes" id="UP000703269"/>
    </source>
</evidence>
<gene>
    <name evidence="1" type="ORF">PsYK624_034610</name>
</gene>
<dbReference type="OrthoDB" id="124582at2759"/>
<dbReference type="PANTHER" id="PTHR33099:SF7">
    <property type="entry name" value="MYND-TYPE DOMAIN-CONTAINING PROTEIN"/>
    <property type="match status" value="1"/>
</dbReference>
<reference evidence="1 2" key="1">
    <citation type="submission" date="2021-08" db="EMBL/GenBank/DDBJ databases">
        <title>Draft Genome Sequence of Phanerochaete sordida strain YK-624.</title>
        <authorList>
            <person name="Mori T."/>
            <person name="Dohra H."/>
            <person name="Suzuki T."/>
            <person name="Kawagishi H."/>
            <person name="Hirai H."/>
        </authorList>
    </citation>
    <scope>NUCLEOTIDE SEQUENCE [LARGE SCALE GENOMIC DNA]</scope>
    <source>
        <strain evidence="1 2">YK-624</strain>
    </source>
</reference>
<accession>A0A9P3G1N9</accession>
<comment type="caution">
    <text evidence="1">The sequence shown here is derived from an EMBL/GenBank/DDBJ whole genome shotgun (WGS) entry which is preliminary data.</text>
</comment>
<dbReference type="AlphaFoldDB" id="A0A9P3G1N9"/>
<dbReference type="Proteomes" id="UP000703269">
    <property type="component" value="Unassembled WGS sequence"/>
</dbReference>
<protein>
    <submittedName>
        <fullName evidence="1">Uncharacterized protein</fullName>
    </submittedName>
</protein>